<reference evidence="2" key="3">
    <citation type="submission" date="2022-06" db="UniProtKB">
        <authorList>
            <consortium name="EnsemblPlants"/>
        </authorList>
    </citation>
    <scope>IDENTIFICATION</scope>
</reference>
<protein>
    <submittedName>
        <fullName evidence="2">Uncharacterized protein</fullName>
    </submittedName>
</protein>
<proteinExistence type="predicted"/>
<name>A0A8R7QTE3_TRIUA</name>
<feature type="compositionally biased region" description="Low complexity" evidence="1">
    <location>
        <begin position="1"/>
        <end position="17"/>
    </location>
</feature>
<organism evidence="2 3">
    <name type="scientific">Triticum urartu</name>
    <name type="common">Red wild einkorn</name>
    <name type="synonym">Crithodium urartu</name>
    <dbReference type="NCBI Taxonomy" id="4572"/>
    <lineage>
        <taxon>Eukaryota</taxon>
        <taxon>Viridiplantae</taxon>
        <taxon>Streptophyta</taxon>
        <taxon>Embryophyta</taxon>
        <taxon>Tracheophyta</taxon>
        <taxon>Spermatophyta</taxon>
        <taxon>Magnoliopsida</taxon>
        <taxon>Liliopsida</taxon>
        <taxon>Poales</taxon>
        <taxon>Poaceae</taxon>
        <taxon>BOP clade</taxon>
        <taxon>Pooideae</taxon>
        <taxon>Triticodae</taxon>
        <taxon>Triticeae</taxon>
        <taxon>Triticinae</taxon>
        <taxon>Triticum</taxon>
    </lineage>
</organism>
<accession>A0A8R7QTE3</accession>
<keyword evidence="3" id="KW-1185">Reference proteome</keyword>
<feature type="region of interest" description="Disordered" evidence="1">
    <location>
        <begin position="1"/>
        <end position="41"/>
    </location>
</feature>
<dbReference type="AlphaFoldDB" id="A0A8R7QTE3"/>
<dbReference type="EnsemblPlants" id="TuG1812G0600004429.01.T01">
    <property type="protein sequence ID" value="TuG1812G0600004429.01.T01"/>
    <property type="gene ID" value="TuG1812G0600004429.01"/>
</dbReference>
<evidence type="ECO:0000313" key="2">
    <source>
        <dbReference type="EnsemblPlants" id="TuG1812G0600004429.01.T01"/>
    </source>
</evidence>
<reference evidence="2" key="2">
    <citation type="submission" date="2018-03" db="EMBL/GenBank/DDBJ databases">
        <title>The Triticum urartu genome reveals the dynamic nature of wheat genome evolution.</title>
        <authorList>
            <person name="Ling H."/>
            <person name="Ma B."/>
            <person name="Shi X."/>
            <person name="Liu H."/>
            <person name="Dong L."/>
            <person name="Sun H."/>
            <person name="Cao Y."/>
            <person name="Gao Q."/>
            <person name="Zheng S."/>
            <person name="Li Y."/>
            <person name="Yu Y."/>
            <person name="Du H."/>
            <person name="Qi M."/>
            <person name="Li Y."/>
            <person name="Yu H."/>
            <person name="Cui Y."/>
            <person name="Wang N."/>
            <person name="Chen C."/>
            <person name="Wu H."/>
            <person name="Zhao Y."/>
            <person name="Zhang J."/>
            <person name="Li Y."/>
            <person name="Zhou W."/>
            <person name="Zhang B."/>
            <person name="Hu W."/>
            <person name="Eijk M."/>
            <person name="Tang J."/>
            <person name="Witsenboer H."/>
            <person name="Zhao S."/>
            <person name="Li Z."/>
            <person name="Zhang A."/>
            <person name="Wang D."/>
            <person name="Liang C."/>
        </authorList>
    </citation>
    <scope>NUCLEOTIDE SEQUENCE [LARGE SCALE GENOMIC DNA]</scope>
    <source>
        <strain evidence="2">cv. G1812</strain>
    </source>
</reference>
<reference evidence="3" key="1">
    <citation type="journal article" date="2013" name="Nature">
        <title>Draft genome of the wheat A-genome progenitor Triticum urartu.</title>
        <authorList>
            <person name="Ling H.Q."/>
            <person name="Zhao S."/>
            <person name="Liu D."/>
            <person name="Wang J."/>
            <person name="Sun H."/>
            <person name="Zhang C."/>
            <person name="Fan H."/>
            <person name="Li D."/>
            <person name="Dong L."/>
            <person name="Tao Y."/>
            <person name="Gao C."/>
            <person name="Wu H."/>
            <person name="Li Y."/>
            <person name="Cui Y."/>
            <person name="Guo X."/>
            <person name="Zheng S."/>
            <person name="Wang B."/>
            <person name="Yu K."/>
            <person name="Liang Q."/>
            <person name="Yang W."/>
            <person name="Lou X."/>
            <person name="Chen J."/>
            <person name="Feng M."/>
            <person name="Jian J."/>
            <person name="Zhang X."/>
            <person name="Luo G."/>
            <person name="Jiang Y."/>
            <person name="Liu J."/>
            <person name="Wang Z."/>
            <person name="Sha Y."/>
            <person name="Zhang B."/>
            <person name="Wu H."/>
            <person name="Tang D."/>
            <person name="Shen Q."/>
            <person name="Xue P."/>
            <person name="Zou S."/>
            <person name="Wang X."/>
            <person name="Liu X."/>
            <person name="Wang F."/>
            <person name="Yang Y."/>
            <person name="An X."/>
            <person name="Dong Z."/>
            <person name="Zhang K."/>
            <person name="Zhang X."/>
            <person name="Luo M.C."/>
            <person name="Dvorak J."/>
            <person name="Tong Y."/>
            <person name="Wang J."/>
            <person name="Yang H."/>
            <person name="Li Z."/>
            <person name="Wang D."/>
            <person name="Zhang A."/>
            <person name="Wang J."/>
        </authorList>
    </citation>
    <scope>NUCLEOTIDE SEQUENCE</scope>
    <source>
        <strain evidence="3">cv. G1812</strain>
    </source>
</reference>
<dbReference type="Gramene" id="TuG1812G0600004429.01.T01">
    <property type="protein sequence ID" value="TuG1812G0600004429.01.T01"/>
    <property type="gene ID" value="TuG1812G0600004429.01"/>
</dbReference>
<evidence type="ECO:0000313" key="3">
    <source>
        <dbReference type="Proteomes" id="UP000015106"/>
    </source>
</evidence>
<evidence type="ECO:0000256" key="1">
    <source>
        <dbReference type="SAM" id="MobiDB-lite"/>
    </source>
</evidence>
<feature type="region of interest" description="Disordered" evidence="1">
    <location>
        <begin position="73"/>
        <end position="106"/>
    </location>
</feature>
<sequence length="215" mass="23184">HRTATLSPLSLAPTLSTAPPPTNLAHTADASSVPNDGDRDAGALTRVSFHLPQLVFSPAALEEPPFARHRVRAAATTRGPPPAGAPSFSTTRHQQRGATPPSIPSYGVQPLTPIDPLQNCVQVVEGRGRAMEKLQGVGLKPWMDVFGMRIADGEEAPNRAAGKDEVKLRAPSSYPSSACCYWKQAQYHLNSSTRYDSFSHSYFAFVSFSFSILKL</sequence>
<dbReference type="Proteomes" id="UP000015106">
    <property type="component" value="Chromosome 6"/>
</dbReference>